<keyword evidence="5" id="KW-0472">Membrane</keyword>
<dbReference type="InterPro" id="IPR001940">
    <property type="entry name" value="Peptidase_S1C"/>
</dbReference>
<evidence type="ECO:0000256" key="2">
    <source>
        <dbReference type="ARBA" id="ARBA00022670"/>
    </source>
</evidence>
<dbReference type="PRINTS" id="PR00834">
    <property type="entry name" value="PROTEASES2C"/>
</dbReference>
<dbReference type="Pfam" id="PF13365">
    <property type="entry name" value="Trypsin_2"/>
    <property type="match status" value="1"/>
</dbReference>
<evidence type="ECO:0000256" key="1">
    <source>
        <dbReference type="ARBA" id="ARBA00010541"/>
    </source>
</evidence>
<name>A0ABD4RGI0_9CLOT</name>
<evidence type="ECO:0000259" key="6">
    <source>
        <dbReference type="SMART" id="SM00228"/>
    </source>
</evidence>
<dbReference type="Pfam" id="PF13180">
    <property type="entry name" value="PDZ_2"/>
    <property type="match status" value="1"/>
</dbReference>
<dbReference type="Gene3D" id="2.30.42.10">
    <property type="match status" value="1"/>
</dbReference>
<feature type="domain" description="PDZ" evidence="6">
    <location>
        <begin position="292"/>
        <end position="365"/>
    </location>
</feature>
<dbReference type="SUPFAM" id="SSF50156">
    <property type="entry name" value="PDZ domain-like"/>
    <property type="match status" value="1"/>
</dbReference>
<protein>
    <submittedName>
        <fullName evidence="7">S1C family serine protease</fullName>
    </submittedName>
</protein>
<evidence type="ECO:0000256" key="3">
    <source>
        <dbReference type="ARBA" id="ARBA00022801"/>
    </source>
</evidence>
<dbReference type="PANTHER" id="PTHR22939">
    <property type="entry name" value="SERINE PROTEASE FAMILY S1C HTRA-RELATED"/>
    <property type="match status" value="1"/>
</dbReference>
<evidence type="ECO:0000313" key="7">
    <source>
        <dbReference type="EMBL" id="MBX7290457.1"/>
    </source>
</evidence>
<sequence>MFNKNNYNNEKQNSSSDSSSIKFKMKKESYRIKIRRRLTLILGILIFIFIISTNIIILKKYDELISKIDKSKIDVNRRVFEYDKVANKVADSIVSISDETGKLVKNSYSSSNVTGIILNEEGYILTNYTSINEFKEIYVKLPSSGSMPIKANLVGANEQIDIAIIKIYYKGNLSPIKIAKFDEVKDGQEIAIFSNSMGNEYIERITPGIVTSTHQVIGSQTDNKEYRLLELSCVVNEKNTGGAVCNANGELIGLASSSITKKKNELGLYYAIDLRELEKIAKVTDVFKQKLGVSGGVIEDPKSKVKGFYVENVKESGNAYKAGIRATDIIVQLDGKSILTTQDLANIINDKKNGDNINCKVINNGEVKEIKISIQ</sequence>
<comment type="similarity">
    <text evidence="1">Belongs to the peptidase S1C family.</text>
</comment>
<dbReference type="GO" id="GO:0008233">
    <property type="term" value="F:peptidase activity"/>
    <property type="evidence" value="ECO:0007669"/>
    <property type="project" value="UniProtKB-KW"/>
</dbReference>
<accession>A0ABD4RGI0</accession>
<dbReference type="Proteomes" id="UP000775179">
    <property type="component" value="Unassembled WGS sequence"/>
</dbReference>
<dbReference type="InterPro" id="IPR001478">
    <property type="entry name" value="PDZ"/>
</dbReference>
<dbReference type="EMBL" id="JAIFTX010000009">
    <property type="protein sequence ID" value="MBX7290457.1"/>
    <property type="molecule type" value="Genomic_DNA"/>
</dbReference>
<dbReference type="InterPro" id="IPR036034">
    <property type="entry name" value="PDZ_sf"/>
</dbReference>
<dbReference type="SMART" id="SM00228">
    <property type="entry name" value="PDZ"/>
    <property type="match status" value="1"/>
</dbReference>
<dbReference type="KEGG" id="cchv:BTM20_00710"/>
<proteinExistence type="inferred from homology"/>
<dbReference type="InterPro" id="IPR009003">
    <property type="entry name" value="Peptidase_S1_PA"/>
</dbReference>
<gene>
    <name evidence="7" type="ORF">K4H94_05320</name>
</gene>
<keyword evidence="2 7" id="KW-0645">Protease</keyword>
<dbReference type="Gene3D" id="2.40.10.120">
    <property type="match status" value="1"/>
</dbReference>
<keyword evidence="3" id="KW-0378">Hydrolase</keyword>
<evidence type="ECO:0000256" key="5">
    <source>
        <dbReference type="SAM" id="Phobius"/>
    </source>
</evidence>
<organism evidence="7 8">
    <name type="scientific">Clostridium chauvoei</name>
    <dbReference type="NCBI Taxonomy" id="46867"/>
    <lineage>
        <taxon>Bacteria</taxon>
        <taxon>Bacillati</taxon>
        <taxon>Bacillota</taxon>
        <taxon>Clostridia</taxon>
        <taxon>Eubacteriales</taxon>
        <taxon>Clostridiaceae</taxon>
        <taxon>Clostridium</taxon>
    </lineage>
</organism>
<feature type="region of interest" description="Disordered" evidence="4">
    <location>
        <begin position="1"/>
        <end position="20"/>
    </location>
</feature>
<keyword evidence="5" id="KW-1133">Transmembrane helix</keyword>
<dbReference type="RefSeq" id="WP_021876769.1">
    <property type="nucleotide sequence ID" value="NZ_CP018624.1"/>
</dbReference>
<evidence type="ECO:0000313" key="8">
    <source>
        <dbReference type="Proteomes" id="UP000775179"/>
    </source>
</evidence>
<comment type="caution">
    <text evidence="7">The sequence shown here is derived from an EMBL/GenBank/DDBJ whole genome shotgun (WGS) entry which is preliminary data.</text>
</comment>
<dbReference type="GeneID" id="66300364"/>
<dbReference type="SUPFAM" id="SSF50494">
    <property type="entry name" value="Trypsin-like serine proteases"/>
    <property type="match status" value="1"/>
</dbReference>
<dbReference type="AlphaFoldDB" id="A0ABD4RGI0"/>
<keyword evidence="5" id="KW-0812">Transmembrane</keyword>
<reference evidence="7 8" key="1">
    <citation type="submission" date="2021-08" db="EMBL/GenBank/DDBJ databases">
        <title>Genome sequence analysis of Clostridium chauvoei strains of European origin and evaluation of typing options for outbreak investigations.</title>
        <authorList>
            <person name="Abdel-Glil M."/>
            <person name="Thomas P."/>
            <person name="Seyboldt C."/>
        </authorList>
    </citation>
    <scope>NUCLEOTIDE SEQUENCE [LARGE SCALE GENOMIC DNA]</scope>
    <source>
        <strain evidence="7 8">S0260-09</strain>
    </source>
</reference>
<dbReference type="PANTHER" id="PTHR22939:SF129">
    <property type="entry name" value="SERINE PROTEASE HTRA2, MITOCHONDRIAL"/>
    <property type="match status" value="1"/>
</dbReference>
<dbReference type="GO" id="GO:0006508">
    <property type="term" value="P:proteolysis"/>
    <property type="evidence" value="ECO:0007669"/>
    <property type="project" value="UniProtKB-KW"/>
</dbReference>
<evidence type="ECO:0000256" key="4">
    <source>
        <dbReference type="SAM" id="MobiDB-lite"/>
    </source>
</evidence>
<feature type="transmembrane region" description="Helical" evidence="5">
    <location>
        <begin position="38"/>
        <end position="58"/>
    </location>
</feature>